<accession>A0A1B6KUU3</accession>
<dbReference type="SMART" id="SM00147">
    <property type="entry name" value="RasGEF"/>
    <property type="match status" value="1"/>
</dbReference>
<dbReference type="GO" id="GO:0005886">
    <property type="term" value="C:plasma membrane"/>
    <property type="evidence" value="ECO:0007669"/>
    <property type="project" value="TreeGrafter"/>
</dbReference>
<dbReference type="GO" id="GO:0007265">
    <property type="term" value="P:Ras protein signal transduction"/>
    <property type="evidence" value="ECO:0007669"/>
    <property type="project" value="TreeGrafter"/>
</dbReference>
<dbReference type="PANTHER" id="PTHR23113">
    <property type="entry name" value="GUANINE NUCLEOTIDE EXCHANGE FACTOR"/>
    <property type="match status" value="1"/>
</dbReference>
<dbReference type="InterPro" id="IPR023578">
    <property type="entry name" value="Ras_GEF_dom_sf"/>
</dbReference>
<dbReference type="GO" id="GO:0005085">
    <property type="term" value="F:guanyl-nucleotide exchange factor activity"/>
    <property type="evidence" value="ECO:0007669"/>
    <property type="project" value="UniProtKB-KW"/>
</dbReference>
<reference evidence="5" key="1">
    <citation type="submission" date="2015-11" db="EMBL/GenBank/DDBJ databases">
        <title>De novo transcriptome assembly of four potential Pierce s Disease insect vectors from Arizona vineyards.</title>
        <authorList>
            <person name="Tassone E.E."/>
        </authorList>
    </citation>
    <scope>NUCLEOTIDE SEQUENCE</scope>
</reference>
<evidence type="ECO:0000256" key="1">
    <source>
        <dbReference type="ARBA" id="ARBA00022658"/>
    </source>
</evidence>
<evidence type="ECO:0000259" key="4">
    <source>
        <dbReference type="PROSITE" id="PS50009"/>
    </source>
</evidence>
<dbReference type="PANTHER" id="PTHR23113:SF368">
    <property type="entry name" value="CELL DIVISION CONTROL PROTEIN 25"/>
    <property type="match status" value="1"/>
</dbReference>
<feature type="compositionally biased region" description="Basic and acidic residues" evidence="3">
    <location>
        <begin position="420"/>
        <end position="431"/>
    </location>
</feature>
<dbReference type="SUPFAM" id="SSF48366">
    <property type="entry name" value="Ras GEF"/>
    <property type="match status" value="1"/>
</dbReference>
<dbReference type="InterPro" id="IPR036964">
    <property type="entry name" value="RASGEF_cat_dom_sf"/>
</dbReference>
<dbReference type="PROSITE" id="PS50009">
    <property type="entry name" value="RASGEF_CAT"/>
    <property type="match status" value="1"/>
</dbReference>
<feature type="non-terminal residue" evidence="5">
    <location>
        <position position="1"/>
    </location>
</feature>
<dbReference type="AlphaFoldDB" id="A0A1B6KUU3"/>
<keyword evidence="1 2" id="KW-0344">Guanine-nucleotide releasing factor</keyword>
<gene>
    <name evidence="5" type="ORF">g.3606</name>
</gene>
<name>A0A1B6KUU3_9HEMI</name>
<evidence type="ECO:0000313" key="5">
    <source>
        <dbReference type="EMBL" id="JAT15024.1"/>
    </source>
</evidence>
<dbReference type="Gene3D" id="1.10.840.10">
    <property type="entry name" value="Ras guanine-nucleotide exchange factors catalytic domain"/>
    <property type="match status" value="1"/>
</dbReference>
<proteinExistence type="predicted"/>
<dbReference type="InterPro" id="IPR001895">
    <property type="entry name" value="RASGEF_cat_dom"/>
</dbReference>
<evidence type="ECO:0000256" key="2">
    <source>
        <dbReference type="PROSITE-ProRule" id="PRU00168"/>
    </source>
</evidence>
<organism evidence="5">
    <name type="scientific">Graphocephala atropunctata</name>
    <dbReference type="NCBI Taxonomy" id="36148"/>
    <lineage>
        <taxon>Eukaryota</taxon>
        <taxon>Metazoa</taxon>
        <taxon>Ecdysozoa</taxon>
        <taxon>Arthropoda</taxon>
        <taxon>Hexapoda</taxon>
        <taxon>Insecta</taxon>
        <taxon>Pterygota</taxon>
        <taxon>Neoptera</taxon>
        <taxon>Paraneoptera</taxon>
        <taxon>Hemiptera</taxon>
        <taxon>Auchenorrhyncha</taxon>
        <taxon>Membracoidea</taxon>
        <taxon>Cicadellidae</taxon>
        <taxon>Cicadellinae</taxon>
        <taxon>Cicadellini</taxon>
        <taxon>Graphocephala</taxon>
    </lineage>
</organism>
<evidence type="ECO:0000256" key="3">
    <source>
        <dbReference type="SAM" id="MobiDB-lite"/>
    </source>
</evidence>
<dbReference type="EMBL" id="GEBQ01024953">
    <property type="protein sequence ID" value="JAT15024.1"/>
    <property type="molecule type" value="Transcribed_RNA"/>
</dbReference>
<dbReference type="InterPro" id="IPR008937">
    <property type="entry name" value="Ras-like_GEF"/>
</dbReference>
<protein>
    <recommendedName>
        <fullName evidence="4">Ras-GEF domain-containing protein</fullName>
    </recommendedName>
</protein>
<feature type="region of interest" description="Disordered" evidence="3">
    <location>
        <begin position="403"/>
        <end position="433"/>
    </location>
</feature>
<sequence>LSQIILVRIQKMTNRIQKLLFSEYSDFEDIVLVESPFAETSRHGTGIRQVQIGLTPTKLVLASYFVEALDGEELPRTGRDPDIESFELVSAYPVECVNLSVFRHRHRQTLKARFCNGKVVYFEIGGWQERKMLWSVWCERIKFLSPYETGTSVSETSVASSSSGSSLYIVRSSLSVSQTGQPTLWCHYASSQTTNIQGSWADPHLYLGPAFFEKGINFMTLPEIGKINKKRRRKEGNLRRHRIQQPLPLSPEHEKIAREAVELWEAQRKLLPRVRRRYAFSPFPGLLGGLGLWGLSKPEAFSLQTKRSVSLVHLSTASRADAPSVLSRGALTRTVSLESLAVPALSPDKLFRLSETRAAQNLLKFWGPNEDCQLKWNRKQYQTQQRHCRELTEGCNADIEKPKRELTENIHQSTSSKPTRTGEAENAHKGGGDPCGLQLYPLLSVGEGTREEKTRFSSSSLAHQLTMIDKQLFMQLTTLELGRLQKDTSARRTPCLRDMVSFSNRIVCLVATNVLSGTDVKVRAVRIIKFVGVAYKCHQLHNLQSTVSVLRGLQSPPVYRLHRSWVYVRRHHASKYRRFEDLSKRYLDPRLPLYQKTYDDLTTTPPFLPCLSLLIAALLRRLPELPRVQSSMFQSVSDCSTCCLPTPSVAQTSLPKPLRKFLSAFSIYPPPQAGLPQLSLCRSETHLHSVSRDILLENLDKFFAPVTMSCPSRRQLEDLQYFLETSQGAASRYAIPINPRIRSFLLQEPHDPIVRLFSVSKQIEPSE</sequence>
<dbReference type="Pfam" id="PF00617">
    <property type="entry name" value="RasGEF"/>
    <property type="match status" value="1"/>
</dbReference>
<feature type="compositionally biased region" description="Polar residues" evidence="3">
    <location>
        <begin position="409"/>
        <end position="419"/>
    </location>
</feature>
<feature type="domain" description="Ras-GEF" evidence="4">
    <location>
        <begin position="457"/>
        <end position="685"/>
    </location>
</feature>